<protein>
    <submittedName>
        <fullName evidence="3">Chromosome partition protein Smc</fullName>
    </submittedName>
</protein>
<feature type="coiled-coil region" evidence="1">
    <location>
        <begin position="77"/>
        <end position="202"/>
    </location>
</feature>
<name>A0A644TPJ5_9ZZZZ</name>
<dbReference type="AlphaFoldDB" id="A0A644TPJ5"/>
<keyword evidence="2" id="KW-1133">Transmembrane helix</keyword>
<evidence type="ECO:0000313" key="3">
    <source>
        <dbReference type="EMBL" id="MPL68916.1"/>
    </source>
</evidence>
<dbReference type="InterPro" id="IPR021435">
    <property type="entry name" value="DUF3084"/>
</dbReference>
<dbReference type="Pfam" id="PF11283">
    <property type="entry name" value="DUF3084"/>
    <property type="match status" value="1"/>
</dbReference>
<organism evidence="3">
    <name type="scientific">bioreactor metagenome</name>
    <dbReference type="NCBI Taxonomy" id="1076179"/>
    <lineage>
        <taxon>unclassified sequences</taxon>
        <taxon>metagenomes</taxon>
        <taxon>ecological metagenomes</taxon>
    </lineage>
</organism>
<comment type="caution">
    <text evidence="3">The sequence shown here is derived from an EMBL/GenBank/DDBJ whole genome shotgun (WGS) entry which is preliminary data.</text>
</comment>
<accession>A0A644TPJ5</accession>
<evidence type="ECO:0000256" key="2">
    <source>
        <dbReference type="SAM" id="Phobius"/>
    </source>
</evidence>
<dbReference type="Gene3D" id="1.10.287.1490">
    <property type="match status" value="1"/>
</dbReference>
<dbReference type="EMBL" id="VSSQ01000044">
    <property type="protein sequence ID" value="MPL68916.1"/>
    <property type="molecule type" value="Genomic_DNA"/>
</dbReference>
<sequence length="417" mass="45055">MYGLLLIAVIAIMGGAIAYIGDKLGTKVGKKKLTIFGLRPKYTSIIVTIITGILISASTLGVLSLVSRDVRTALFGMDALKAQLVSLSQEVSSQNAELETSRKALEDKTKEYAGLNAKVQETVAKFTAISRELASVTVERDKAAAALSQVQSDYALARGDLDKAEHEITELQATKTQLDTRITQLNASKISLEKDVDELSKLTDNLKNGLQFVREGAVVFRAGEVLYTTTLQSSGKPDAAKQAIATIAYQANQNIIEKFGIENKSLDVLWLAKSDIDQAVDVMNANPDKSVIVRIAATGNTIYGEPVIGKLQLFPNHLLYSEDEVVYSEVVDVGRENHQSEEVVLSFLQKVNAVATKKGILPDPIQGTVGSMSGAQLYETINTVKHYGGKVQLIATAKTDVHTVGPLHIEISVQKVQ</sequence>
<keyword evidence="1" id="KW-0175">Coiled coil</keyword>
<gene>
    <name evidence="3" type="primary">smc_5</name>
    <name evidence="3" type="ORF">SDC9_14649</name>
</gene>
<proteinExistence type="predicted"/>
<keyword evidence="2" id="KW-0472">Membrane</keyword>
<feature type="transmembrane region" description="Helical" evidence="2">
    <location>
        <begin position="42"/>
        <end position="66"/>
    </location>
</feature>
<reference evidence="3" key="1">
    <citation type="submission" date="2019-08" db="EMBL/GenBank/DDBJ databases">
        <authorList>
            <person name="Kucharzyk K."/>
            <person name="Murdoch R.W."/>
            <person name="Higgins S."/>
            <person name="Loffler F."/>
        </authorList>
    </citation>
    <scope>NUCLEOTIDE SEQUENCE</scope>
</reference>
<keyword evidence="2" id="KW-0812">Transmembrane</keyword>
<evidence type="ECO:0000256" key="1">
    <source>
        <dbReference type="SAM" id="Coils"/>
    </source>
</evidence>